<dbReference type="Gene3D" id="1.20.120.530">
    <property type="entry name" value="GntR ligand-binding domain-like"/>
    <property type="match status" value="1"/>
</dbReference>
<dbReference type="PANTHER" id="PTHR43537:SF24">
    <property type="entry name" value="GLUCONATE OPERON TRANSCRIPTIONAL REPRESSOR"/>
    <property type="match status" value="1"/>
</dbReference>
<dbReference type="Pfam" id="PF07729">
    <property type="entry name" value="FCD"/>
    <property type="match status" value="1"/>
</dbReference>
<keyword evidence="2" id="KW-0238">DNA-binding</keyword>
<reference evidence="5 6" key="1">
    <citation type="submission" date="2018-03" db="EMBL/GenBank/DDBJ databases">
        <title>Genome sequence of Clostridium liquoris DSM 100320.</title>
        <authorList>
            <person name="Poehlein A."/>
            <person name="Daniel R."/>
        </authorList>
    </citation>
    <scope>NUCLEOTIDE SEQUENCE [LARGE SCALE GENOMIC DNA]</scope>
    <source>
        <strain evidence="5 6">DSM 100320</strain>
    </source>
</reference>
<dbReference type="SMART" id="SM00895">
    <property type="entry name" value="FCD"/>
    <property type="match status" value="1"/>
</dbReference>
<dbReference type="AlphaFoldDB" id="A0A2T0B2B1"/>
<dbReference type="PROSITE" id="PS50949">
    <property type="entry name" value="HTH_GNTR"/>
    <property type="match status" value="1"/>
</dbReference>
<evidence type="ECO:0000259" key="4">
    <source>
        <dbReference type="PROSITE" id="PS50949"/>
    </source>
</evidence>
<name>A0A2T0B2B1_9CLOT</name>
<dbReference type="Gene3D" id="1.10.10.10">
    <property type="entry name" value="Winged helix-like DNA-binding domain superfamily/Winged helix DNA-binding domain"/>
    <property type="match status" value="1"/>
</dbReference>
<dbReference type="PANTHER" id="PTHR43537">
    <property type="entry name" value="TRANSCRIPTIONAL REGULATOR, GNTR FAMILY"/>
    <property type="match status" value="1"/>
</dbReference>
<accession>A0A2T0B2B1</accession>
<dbReference type="Proteomes" id="UP000239706">
    <property type="component" value="Unassembled WGS sequence"/>
</dbReference>
<gene>
    <name evidence="5" type="primary">ydfH_2</name>
    <name evidence="5" type="ORF">CLLI_20220</name>
</gene>
<dbReference type="InterPro" id="IPR011711">
    <property type="entry name" value="GntR_C"/>
</dbReference>
<organism evidence="5 6">
    <name type="scientific">Clostridium liquoris</name>
    <dbReference type="NCBI Taxonomy" id="1289519"/>
    <lineage>
        <taxon>Bacteria</taxon>
        <taxon>Bacillati</taxon>
        <taxon>Bacillota</taxon>
        <taxon>Clostridia</taxon>
        <taxon>Eubacteriales</taxon>
        <taxon>Clostridiaceae</taxon>
        <taxon>Clostridium</taxon>
    </lineage>
</organism>
<dbReference type="PRINTS" id="PR00035">
    <property type="entry name" value="HTHGNTR"/>
</dbReference>
<proteinExistence type="predicted"/>
<protein>
    <submittedName>
        <fullName evidence="5">Putative HTH-type transcriptional regulator YdfH</fullName>
    </submittedName>
</protein>
<dbReference type="SUPFAM" id="SSF46785">
    <property type="entry name" value="Winged helix' DNA-binding domain"/>
    <property type="match status" value="1"/>
</dbReference>
<feature type="domain" description="HTH gntR-type" evidence="4">
    <location>
        <begin position="14"/>
        <end position="81"/>
    </location>
</feature>
<dbReference type="InterPro" id="IPR036388">
    <property type="entry name" value="WH-like_DNA-bd_sf"/>
</dbReference>
<keyword evidence="1" id="KW-0805">Transcription regulation</keyword>
<evidence type="ECO:0000313" key="6">
    <source>
        <dbReference type="Proteomes" id="UP000239706"/>
    </source>
</evidence>
<comment type="caution">
    <text evidence="5">The sequence shown here is derived from an EMBL/GenBank/DDBJ whole genome shotgun (WGS) entry which is preliminary data.</text>
</comment>
<dbReference type="GO" id="GO:0003677">
    <property type="term" value="F:DNA binding"/>
    <property type="evidence" value="ECO:0007669"/>
    <property type="project" value="UniProtKB-KW"/>
</dbReference>
<sequence>MSMDLEKIKITELRPMSEIIYEKLRQAILEEKFKAGERLIETTIADLLGVSRTPIREAFKQLEADGLIKSIPRKGVIVQGVSLEDALEIYEIREALEGMASRLACKRISKEELQEIRSIITSMETSIEDENDKEYKKLHIIFNNKILEASRNKKLIDEMNKYYEYLINLRNTTLKNNERRKEVLQEHIAIINAIESGDEDLAENLTRKHIRRAKEIFYINKSKDI</sequence>
<dbReference type="Pfam" id="PF00392">
    <property type="entry name" value="GntR"/>
    <property type="match status" value="1"/>
</dbReference>
<dbReference type="GO" id="GO:0003700">
    <property type="term" value="F:DNA-binding transcription factor activity"/>
    <property type="evidence" value="ECO:0007669"/>
    <property type="project" value="InterPro"/>
</dbReference>
<dbReference type="InterPro" id="IPR000524">
    <property type="entry name" value="Tscrpt_reg_HTH_GntR"/>
</dbReference>
<evidence type="ECO:0000256" key="3">
    <source>
        <dbReference type="ARBA" id="ARBA00023163"/>
    </source>
</evidence>
<keyword evidence="3" id="KW-0804">Transcription</keyword>
<dbReference type="InterPro" id="IPR008920">
    <property type="entry name" value="TF_FadR/GntR_C"/>
</dbReference>
<evidence type="ECO:0000256" key="1">
    <source>
        <dbReference type="ARBA" id="ARBA00023015"/>
    </source>
</evidence>
<dbReference type="RefSeq" id="WP_106064104.1">
    <property type="nucleotide sequence ID" value="NZ_PVXO01000053.1"/>
</dbReference>
<dbReference type="InterPro" id="IPR036390">
    <property type="entry name" value="WH_DNA-bd_sf"/>
</dbReference>
<dbReference type="SUPFAM" id="SSF48008">
    <property type="entry name" value="GntR ligand-binding domain-like"/>
    <property type="match status" value="1"/>
</dbReference>
<dbReference type="OrthoDB" id="9781630at2"/>
<evidence type="ECO:0000256" key="2">
    <source>
        <dbReference type="ARBA" id="ARBA00023125"/>
    </source>
</evidence>
<dbReference type="CDD" id="cd07377">
    <property type="entry name" value="WHTH_GntR"/>
    <property type="match status" value="1"/>
</dbReference>
<keyword evidence="6" id="KW-1185">Reference proteome</keyword>
<evidence type="ECO:0000313" key="5">
    <source>
        <dbReference type="EMBL" id="PRR78015.1"/>
    </source>
</evidence>
<dbReference type="SMART" id="SM00345">
    <property type="entry name" value="HTH_GNTR"/>
    <property type="match status" value="1"/>
</dbReference>
<dbReference type="EMBL" id="PVXO01000053">
    <property type="protein sequence ID" value="PRR78015.1"/>
    <property type="molecule type" value="Genomic_DNA"/>
</dbReference>